<comment type="subcellular location">
    <subcellularLocation>
        <location evidence="2">Cell membrane</location>
        <topology evidence="2">Lipid-anchor</topology>
    </subcellularLocation>
</comment>
<dbReference type="Gene3D" id="1.20.1600.10">
    <property type="entry name" value="Outer membrane efflux proteins (OEP)"/>
    <property type="match status" value="1"/>
</dbReference>
<protein>
    <submittedName>
        <fullName evidence="3">NodT family efflux transporter outer membrane factor (OMF) lipoprotein</fullName>
    </submittedName>
</protein>
<dbReference type="Pfam" id="PF02321">
    <property type="entry name" value="OEP"/>
    <property type="match status" value="2"/>
</dbReference>
<dbReference type="InterPro" id="IPR010131">
    <property type="entry name" value="MdtP/NodT-like"/>
</dbReference>
<evidence type="ECO:0000313" key="4">
    <source>
        <dbReference type="Proteomes" id="UP000554837"/>
    </source>
</evidence>
<sequence length="463" mass="49318">MRLLPLILSLGLTACALTPPAPPPRPNLPAMWQSELPQAELPHAGQTASLVDWWRQFNDAQLLELQAQAQARSPLLAQARARLAQARAQAQMTGAAQQPQLMLQAGAQRAQTLPTLQPSTTLSAQGLASWEWDLFGAQRGQTAAAAARAAASQSQWHEARVSLGAEVALAYLSYRHAQLAADIASQDLQAAERIERAALAAAKAGSLSAAQAAELTVARADAQVGAAAQHSARGQWLQTLALLVADDDAAALGERLGPARLVQAPPLPVPGVPAQALAQRPDLSSAHQLWVASVMELHSAEAQRYPQLSWGALLGEARLRMEGNTLQGQVWSLAPTLSLPLFDGGLRRAQVDGAQAREQEARAALEQAWRSALAEVEDALLGVQRAQKQAEAVMTGIAQWQRLDAVASQRERAGLISASERAQSARQFLAAQRGAYELALARSQAWISLYRRLGGGWTPDNAS</sequence>
<organism evidence="3 4">
    <name type="scientific">Inhella inkyongensis</name>
    <dbReference type="NCBI Taxonomy" id="392593"/>
    <lineage>
        <taxon>Bacteria</taxon>
        <taxon>Pseudomonadati</taxon>
        <taxon>Pseudomonadota</taxon>
        <taxon>Betaproteobacteria</taxon>
        <taxon>Burkholderiales</taxon>
        <taxon>Sphaerotilaceae</taxon>
        <taxon>Inhella</taxon>
    </lineage>
</organism>
<dbReference type="EMBL" id="JACHHO010000001">
    <property type="protein sequence ID" value="MBB5203517.1"/>
    <property type="molecule type" value="Genomic_DNA"/>
</dbReference>
<comment type="caution">
    <text evidence="3">The sequence shown here is derived from an EMBL/GenBank/DDBJ whole genome shotgun (WGS) entry which is preliminary data.</text>
</comment>
<proteinExistence type="inferred from homology"/>
<keyword evidence="2" id="KW-1134">Transmembrane beta strand</keyword>
<comment type="similarity">
    <text evidence="1 2">Belongs to the outer membrane factor (OMF) (TC 1.B.17) family.</text>
</comment>
<dbReference type="Proteomes" id="UP000554837">
    <property type="component" value="Unassembled WGS sequence"/>
</dbReference>
<dbReference type="NCBIfam" id="TIGR01845">
    <property type="entry name" value="outer_NodT"/>
    <property type="match status" value="1"/>
</dbReference>
<dbReference type="AlphaFoldDB" id="A0A840RXT6"/>
<dbReference type="PROSITE" id="PS51257">
    <property type="entry name" value="PROKAR_LIPOPROTEIN"/>
    <property type="match status" value="1"/>
</dbReference>
<name>A0A840RXT6_9BURK</name>
<keyword evidence="4" id="KW-1185">Reference proteome</keyword>
<keyword evidence="2 3" id="KW-0449">Lipoprotein</keyword>
<reference evidence="3 4" key="1">
    <citation type="submission" date="2020-08" db="EMBL/GenBank/DDBJ databases">
        <title>Genomic Encyclopedia of Type Strains, Phase IV (KMG-IV): sequencing the most valuable type-strain genomes for metagenomic binning, comparative biology and taxonomic classification.</title>
        <authorList>
            <person name="Goeker M."/>
        </authorList>
    </citation>
    <scope>NUCLEOTIDE SEQUENCE [LARGE SCALE GENOMIC DNA]</scope>
    <source>
        <strain evidence="3 4">DSM 23958</strain>
    </source>
</reference>
<dbReference type="GO" id="GO:0015562">
    <property type="term" value="F:efflux transmembrane transporter activity"/>
    <property type="evidence" value="ECO:0007669"/>
    <property type="project" value="InterPro"/>
</dbReference>
<evidence type="ECO:0000256" key="1">
    <source>
        <dbReference type="ARBA" id="ARBA00007613"/>
    </source>
</evidence>
<gene>
    <name evidence="3" type="ORF">HNQ51_000810</name>
</gene>
<keyword evidence="2" id="KW-0564">Palmitate</keyword>
<dbReference type="GO" id="GO:0005886">
    <property type="term" value="C:plasma membrane"/>
    <property type="evidence" value="ECO:0007669"/>
    <property type="project" value="UniProtKB-SubCell"/>
</dbReference>
<evidence type="ECO:0000313" key="3">
    <source>
        <dbReference type="EMBL" id="MBB5203517.1"/>
    </source>
</evidence>
<dbReference type="RefSeq" id="WP_138857433.1">
    <property type="nucleotide sequence ID" value="NZ_CP040709.1"/>
</dbReference>
<feature type="signal peptide" evidence="2">
    <location>
        <begin position="1"/>
        <end position="16"/>
    </location>
</feature>
<evidence type="ECO:0000256" key="2">
    <source>
        <dbReference type="RuleBase" id="RU362097"/>
    </source>
</evidence>
<accession>A0A840RXT6</accession>
<dbReference type="OrthoDB" id="9770517at2"/>
<keyword evidence="2" id="KW-0812">Transmembrane</keyword>
<dbReference type="PANTHER" id="PTHR30203">
    <property type="entry name" value="OUTER MEMBRANE CATION EFFLUX PROTEIN"/>
    <property type="match status" value="1"/>
</dbReference>
<feature type="chain" id="PRO_5033101322" evidence="2">
    <location>
        <begin position="17"/>
        <end position="463"/>
    </location>
</feature>
<keyword evidence="2" id="KW-0732">Signal</keyword>
<dbReference type="SUPFAM" id="SSF56954">
    <property type="entry name" value="Outer membrane efflux proteins (OEP)"/>
    <property type="match status" value="1"/>
</dbReference>
<dbReference type="InterPro" id="IPR003423">
    <property type="entry name" value="OMP_efflux"/>
</dbReference>
<keyword evidence="2" id="KW-0472">Membrane</keyword>
<dbReference type="Gene3D" id="2.20.200.10">
    <property type="entry name" value="Outer membrane efflux proteins (OEP)"/>
    <property type="match status" value="1"/>
</dbReference>